<dbReference type="Proteomes" id="UP001221597">
    <property type="component" value="Chromosome"/>
</dbReference>
<evidence type="ECO:0000313" key="5">
    <source>
        <dbReference type="EMBL" id="WFT73038.1"/>
    </source>
</evidence>
<dbReference type="RefSeq" id="WP_283075066.1">
    <property type="nucleotide sequence ID" value="NZ_CP121671.1"/>
</dbReference>
<dbReference type="Pfam" id="PF13558">
    <property type="entry name" value="SbcC_Walker_B"/>
    <property type="match status" value="1"/>
</dbReference>
<name>A0ABY8ISW9_9BACI</name>
<comment type="similarity">
    <text evidence="1">Belongs to the SMC family. SbcC subfamily.</text>
</comment>
<reference evidence="5 6" key="1">
    <citation type="submission" date="2023-04" db="EMBL/GenBank/DDBJ databases">
        <title>Genome sequence of Halobacillus naozhouensis KACC 21980.</title>
        <authorList>
            <person name="Kim S."/>
            <person name="Heo J."/>
            <person name="Kwon S.-W."/>
        </authorList>
    </citation>
    <scope>NUCLEOTIDE SEQUENCE [LARGE SCALE GENOMIC DNA]</scope>
    <source>
        <strain evidence="5 6">KCTC 13234</strain>
    </source>
</reference>
<dbReference type="SUPFAM" id="SSF52540">
    <property type="entry name" value="P-loop containing nucleoside triphosphate hydrolases"/>
    <property type="match status" value="2"/>
</dbReference>
<feature type="coiled-coil region" evidence="4">
    <location>
        <begin position="732"/>
        <end position="798"/>
    </location>
</feature>
<keyword evidence="6" id="KW-1185">Reference proteome</keyword>
<gene>
    <name evidence="5" type="ORF">P9989_11515</name>
</gene>
<keyword evidence="4" id="KW-0175">Coiled coil</keyword>
<dbReference type="PANTHER" id="PTHR32114:SF2">
    <property type="entry name" value="ABC TRANSPORTER ABCH.3"/>
    <property type="match status" value="1"/>
</dbReference>
<evidence type="ECO:0000256" key="1">
    <source>
        <dbReference type="ARBA" id="ARBA00006930"/>
    </source>
</evidence>
<proteinExistence type="inferred from homology"/>
<evidence type="ECO:0000256" key="3">
    <source>
        <dbReference type="ARBA" id="ARBA00013368"/>
    </source>
</evidence>
<comment type="subunit">
    <text evidence="2">Heterodimer of SbcC and SbcD.</text>
</comment>
<dbReference type="EMBL" id="CP121671">
    <property type="protein sequence ID" value="WFT73038.1"/>
    <property type="molecule type" value="Genomic_DNA"/>
</dbReference>
<feature type="coiled-coil region" evidence="4">
    <location>
        <begin position="382"/>
        <end position="506"/>
    </location>
</feature>
<sequence length="1038" mass="121930">MKALSLTMNAFGPYKTRQIIDFTELGEESIFLITGPTGAGKTTIFDAICFALYGRASGTDRDQDTLRSHFSEPEDTTFVDFHFSLRGKEYRIVRMPKQLKKKERGDGFKEEPTRAEFYMIQPEGAQLLVSKIKEVNDYVEQLLSLDYEQFRKMIMIPQGEFRKLISENSKEREEILQRIFRTHFYSELTDYFKQSSKSLQEEMEQFQWKIEQAVNRIYWGEEKVANTNDENPDHILERLNNHLSSQLEQKNAQTSQLTSLMKETDRAQELYYDAKAVEGLFKEQEALQKEATELADQDQYIQAVEQRVTAAKQAQEVLPYERQVKDRQKELTNLMQDQQHKKQRKLEIEQSFKEVAASYEQQAENESYREHLKEQWKRKREMGEKLDKLVTLENKLKEYDEALKQEEIKLKEIRENKENSIKQKQRLVEKSANEREITAERYHYKEQLDDLKRQKRDASSLKKEWNKLLELRSHYQSLVKTFNEMKVEREKARDEYEAAVEQLKQHHAYHLASELQENVPCPVCGAHEHPALAVKPPGVQSVEVMDHLKATFEQQDHIFQKHQEQLLMVKAEGESQKQLVEGLFSPYDQKVDGRSTEALDKFYTDICKHLQSKERKLNELDKQLVSIQEAAKQLTKLEEQLDQVEKEEEEHTQQYHFLQQEKIRFSTQRDEMKQTYSFETTDRKQMNQLVAASEKQFREALQEWEMVHEHFNKVDQMFKEAQTEETQVLHFLQKAESILSDKENEFNQTLDQFHFQSVEQYQSALLPKEEVHSLNEKLEKYHNRKAIVQERIKEISARLAVQERPKLEELEQTWQYKKQQVQVKQRYINELEINYNQNKDVQFTMQSLLEHQRDKAKQYYDLAELANLAKGNNPLRLSLERYVLASYLDEILIQANIRLDQMTDHRYQLVRSQEIAKKGAQSGLDLEVIDHHTGQQRSVRTLSGGEGFKASLSLALGMADVVQSHAGGVQLDTLFIDEGFGTLDELSLEQAIDCLRGLQDGNRMLGIISHVSQLKEEIPAKLHIHSGQEGSTVQFTFQ</sequence>
<evidence type="ECO:0000256" key="4">
    <source>
        <dbReference type="SAM" id="Coils"/>
    </source>
</evidence>
<evidence type="ECO:0000313" key="6">
    <source>
        <dbReference type="Proteomes" id="UP001221597"/>
    </source>
</evidence>
<dbReference type="Gene3D" id="3.40.50.300">
    <property type="entry name" value="P-loop containing nucleotide triphosphate hydrolases"/>
    <property type="match status" value="2"/>
</dbReference>
<organism evidence="5 6">
    <name type="scientific">Halobacillus naozhouensis</name>
    <dbReference type="NCBI Taxonomy" id="554880"/>
    <lineage>
        <taxon>Bacteria</taxon>
        <taxon>Bacillati</taxon>
        <taxon>Bacillota</taxon>
        <taxon>Bacilli</taxon>
        <taxon>Bacillales</taxon>
        <taxon>Bacillaceae</taxon>
        <taxon>Halobacillus</taxon>
    </lineage>
</organism>
<protein>
    <recommendedName>
        <fullName evidence="3">Nuclease SbcCD subunit C</fullName>
    </recommendedName>
</protein>
<feature type="coiled-coil region" evidence="4">
    <location>
        <begin position="610"/>
        <end position="703"/>
    </location>
</feature>
<evidence type="ECO:0000256" key="2">
    <source>
        <dbReference type="ARBA" id="ARBA00011322"/>
    </source>
</evidence>
<accession>A0ABY8ISW9</accession>
<dbReference type="InterPro" id="IPR027417">
    <property type="entry name" value="P-loop_NTPase"/>
</dbReference>
<dbReference type="PANTHER" id="PTHR32114">
    <property type="entry name" value="ABC TRANSPORTER ABCH.3"/>
    <property type="match status" value="1"/>
</dbReference>